<reference evidence="2 3" key="1">
    <citation type="submission" date="2018-06" db="EMBL/GenBank/DDBJ databases">
        <title>Genomic insight into two independent archaeal endosymbiosis events.</title>
        <authorList>
            <person name="Lind A.E."/>
            <person name="Lewis W.H."/>
            <person name="Spang A."/>
            <person name="Guy L."/>
            <person name="Embley M.T."/>
            <person name="Ettema T.J.G."/>
        </authorList>
    </citation>
    <scope>NUCLEOTIDE SEQUENCE [LARGE SCALE GENOMIC DNA]</scope>
    <source>
        <strain evidence="2">NOE</strain>
    </source>
</reference>
<dbReference type="Pfam" id="PF03496">
    <property type="entry name" value="ADPrib_exo_Tox"/>
    <property type="match status" value="1"/>
</dbReference>
<dbReference type="EMBL" id="NIZT01000070">
    <property type="protein sequence ID" value="RBQ22394.1"/>
    <property type="molecule type" value="Genomic_DNA"/>
</dbReference>
<comment type="caution">
    <text evidence="2">The sequence shown here is derived from an EMBL/GenBank/DDBJ whole genome shotgun (WGS) entry which is preliminary data.</text>
</comment>
<dbReference type="AlphaFoldDB" id="A0A366M9X3"/>
<dbReference type="InterPro" id="IPR003540">
    <property type="entry name" value="ADP-ribosyltransferase"/>
</dbReference>
<evidence type="ECO:0000313" key="3">
    <source>
        <dbReference type="Proteomes" id="UP000253099"/>
    </source>
</evidence>
<feature type="domain" description="ADP ribosyltransferase" evidence="1">
    <location>
        <begin position="18"/>
        <end position="89"/>
    </location>
</feature>
<proteinExistence type="predicted"/>
<organism evidence="2 3">
    <name type="scientific">Candidatus Methanobinarius endosymbioticus</name>
    <dbReference type="NCBI Taxonomy" id="2006182"/>
    <lineage>
        <taxon>Archaea</taxon>
        <taxon>Methanobacteriati</taxon>
        <taxon>Methanobacteriota</taxon>
        <taxon>Methanomada group</taxon>
        <taxon>Methanobacteria</taxon>
        <taxon>Methanobacteriales</taxon>
        <taxon>Methanobacteriaceae</taxon>
        <taxon>Candidatus Methanobinarius</taxon>
    </lineage>
</organism>
<dbReference type="Proteomes" id="UP000253099">
    <property type="component" value="Unassembled WGS sequence"/>
</dbReference>
<keyword evidence="3" id="KW-1185">Reference proteome</keyword>
<sequence length="113" mass="12994">MLRILFYTEVLINLLLNSKQVKKISDMGFASTSFDKGISKYFAGETGTIIHIDVPKGTKGVYIRQNSKYPQQVEFSLKRNTKLIVHDKKGNNNYCILKNIYRTSNIIISSRFK</sequence>
<dbReference type="PROSITE" id="PS51996">
    <property type="entry name" value="TR_MART"/>
    <property type="match status" value="1"/>
</dbReference>
<dbReference type="Gene3D" id="3.90.176.10">
    <property type="entry name" value="Toxin ADP-ribosyltransferase, Chain A, domain 1"/>
    <property type="match status" value="1"/>
</dbReference>
<evidence type="ECO:0000313" key="2">
    <source>
        <dbReference type="EMBL" id="RBQ22394.1"/>
    </source>
</evidence>
<protein>
    <recommendedName>
        <fullName evidence="1">ADP ribosyltransferase domain-containing protein</fullName>
    </recommendedName>
</protein>
<name>A0A366M9X3_9EURY</name>
<accession>A0A366M9X3</accession>
<evidence type="ECO:0000259" key="1">
    <source>
        <dbReference type="Pfam" id="PF03496"/>
    </source>
</evidence>
<dbReference type="SUPFAM" id="SSF56399">
    <property type="entry name" value="ADP-ribosylation"/>
    <property type="match status" value="1"/>
</dbReference>
<dbReference type="GO" id="GO:0005576">
    <property type="term" value="C:extracellular region"/>
    <property type="evidence" value="ECO:0007669"/>
    <property type="project" value="InterPro"/>
</dbReference>
<gene>
    <name evidence="2" type="ORF">ALNOE001_21410</name>
</gene>